<evidence type="ECO:0000313" key="1">
    <source>
        <dbReference type="EMBL" id="EFX75278.1"/>
    </source>
</evidence>
<dbReference type="OrthoDB" id="6371086at2759"/>
<dbReference type="EMBL" id="GL732576">
    <property type="protein sequence ID" value="EFX75278.1"/>
    <property type="molecule type" value="Genomic_DNA"/>
</dbReference>
<sequence>MAIIFSQNGLYTKIAVTDCSNSVIVSLSVLSLLVVASEAWFLNLKSGKSDTEAKVTSAPNSRKVILVAKKVYVPMYASDDTASAVADRLLPISPALAFSDGIVSDGRQQPMAVDYSSSMYLQPPPVASFAMYAPASANVAAAYAAPVHLPAVVAGQGVAPQQYAVYPAGYGAAGPQYVQYAGAPQMSDGTWVMQYAGAGDAVAAGAPYSSTGNDKETVADGSAIPVPTEAYANI</sequence>
<keyword evidence="2" id="KW-1185">Reference proteome</keyword>
<organism evidence="1 2">
    <name type="scientific">Daphnia pulex</name>
    <name type="common">Water flea</name>
    <dbReference type="NCBI Taxonomy" id="6669"/>
    <lineage>
        <taxon>Eukaryota</taxon>
        <taxon>Metazoa</taxon>
        <taxon>Ecdysozoa</taxon>
        <taxon>Arthropoda</taxon>
        <taxon>Crustacea</taxon>
        <taxon>Branchiopoda</taxon>
        <taxon>Diplostraca</taxon>
        <taxon>Cladocera</taxon>
        <taxon>Anomopoda</taxon>
        <taxon>Daphniidae</taxon>
        <taxon>Daphnia</taxon>
    </lineage>
</organism>
<dbReference type="AlphaFoldDB" id="E9GZ74"/>
<protein>
    <submittedName>
        <fullName evidence="1">Uncharacterized protein</fullName>
    </submittedName>
</protein>
<gene>
    <name evidence="1" type="ORF">DAPPUDRAFT_306860</name>
</gene>
<name>E9GZ74_DAPPU</name>
<evidence type="ECO:0000313" key="2">
    <source>
        <dbReference type="Proteomes" id="UP000000305"/>
    </source>
</evidence>
<proteinExistence type="predicted"/>
<dbReference type="KEGG" id="dpx:DAPPUDRAFT_306860"/>
<dbReference type="InParanoid" id="E9GZ74"/>
<accession>E9GZ74</accession>
<dbReference type="PhylomeDB" id="E9GZ74"/>
<dbReference type="Proteomes" id="UP000000305">
    <property type="component" value="Unassembled WGS sequence"/>
</dbReference>
<dbReference type="HOGENOM" id="CLU_1284454_0_0_1"/>
<reference evidence="1 2" key="1">
    <citation type="journal article" date="2011" name="Science">
        <title>The ecoresponsive genome of Daphnia pulex.</title>
        <authorList>
            <person name="Colbourne J.K."/>
            <person name="Pfrender M.E."/>
            <person name="Gilbert D."/>
            <person name="Thomas W.K."/>
            <person name="Tucker A."/>
            <person name="Oakley T.H."/>
            <person name="Tokishita S."/>
            <person name="Aerts A."/>
            <person name="Arnold G.J."/>
            <person name="Basu M.K."/>
            <person name="Bauer D.J."/>
            <person name="Caceres C.E."/>
            <person name="Carmel L."/>
            <person name="Casola C."/>
            <person name="Choi J.H."/>
            <person name="Detter J.C."/>
            <person name="Dong Q."/>
            <person name="Dusheyko S."/>
            <person name="Eads B.D."/>
            <person name="Frohlich T."/>
            <person name="Geiler-Samerotte K.A."/>
            <person name="Gerlach D."/>
            <person name="Hatcher P."/>
            <person name="Jogdeo S."/>
            <person name="Krijgsveld J."/>
            <person name="Kriventseva E.V."/>
            <person name="Kultz D."/>
            <person name="Laforsch C."/>
            <person name="Lindquist E."/>
            <person name="Lopez J."/>
            <person name="Manak J.R."/>
            <person name="Muller J."/>
            <person name="Pangilinan J."/>
            <person name="Patwardhan R.P."/>
            <person name="Pitluck S."/>
            <person name="Pritham E.J."/>
            <person name="Rechtsteiner A."/>
            <person name="Rho M."/>
            <person name="Rogozin I.B."/>
            <person name="Sakarya O."/>
            <person name="Salamov A."/>
            <person name="Schaack S."/>
            <person name="Shapiro H."/>
            <person name="Shiga Y."/>
            <person name="Skalitzky C."/>
            <person name="Smith Z."/>
            <person name="Souvorov A."/>
            <person name="Sung W."/>
            <person name="Tang Z."/>
            <person name="Tsuchiya D."/>
            <person name="Tu H."/>
            <person name="Vos H."/>
            <person name="Wang M."/>
            <person name="Wolf Y.I."/>
            <person name="Yamagata H."/>
            <person name="Yamada T."/>
            <person name="Ye Y."/>
            <person name="Shaw J.R."/>
            <person name="Andrews J."/>
            <person name="Crease T.J."/>
            <person name="Tang H."/>
            <person name="Lucas S.M."/>
            <person name="Robertson H.M."/>
            <person name="Bork P."/>
            <person name="Koonin E.V."/>
            <person name="Zdobnov E.M."/>
            <person name="Grigoriev I.V."/>
            <person name="Lynch M."/>
            <person name="Boore J.L."/>
        </authorList>
    </citation>
    <scope>NUCLEOTIDE SEQUENCE [LARGE SCALE GENOMIC DNA]</scope>
</reference>